<keyword evidence="5" id="KW-1185">Reference proteome</keyword>
<evidence type="ECO:0000256" key="3">
    <source>
        <dbReference type="SAM" id="Phobius"/>
    </source>
</evidence>
<keyword evidence="1" id="KW-0175">Coiled coil</keyword>
<keyword evidence="3" id="KW-0472">Membrane</keyword>
<feature type="compositionally biased region" description="Basic and acidic residues" evidence="2">
    <location>
        <begin position="42"/>
        <end position="57"/>
    </location>
</feature>
<accession>A0ABY2UIF2</accession>
<evidence type="ECO:0000313" key="5">
    <source>
        <dbReference type="Proteomes" id="UP000306791"/>
    </source>
</evidence>
<reference evidence="4 5" key="1">
    <citation type="submission" date="2019-05" db="EMBL/GenBank/DDBJ databases">
        <title>Microbulbifer harenosus sp. nov., an alginate-degrading bacterium isolated from coastal sand.</title>
        <authorList>
            <person name="Huang H."/>
            <person name="Mo K."/>
            <person name="Bao S."/>
        </authorList>
    </citation>
    <scope>NUCLEOTIDE SEQUENCE [LARGE SCALE GENOMIC DNA]</scope>
    <source>
        <strain evidence="4 5">HB161719</strain>
    </source>
</reference>
<feature type="region of interest" description="Disordered" evidence="2">
    <location>
        <begin position="37"/>
        <end position="61"/>
    </location>
</feature>
<proteinExistence type="predicted"/>
<evidence type="ECO:0000256" key="1">
    <source>
        <dbReference type="SAM" id="Coils"/>
    </source>
</evidence>
<feature type="coiled-coil region" evidence="1">
    <location>
        <begin position="185"/>
        <end position="230"/>
    </location>
</feature>
<feature type="transmembrane region" description="Helical" evidence="3">
    <location>
        <begin position="315"/>
        <end position="334"/>
    </location>
</feature>
<evidence type="ECO:0000256" key="2">
    <source>
        <dbReference type="SAM" id="MobiDB-lite"/>
    </source>
</evidence>
<comment type="caution">
    <text evidence="4">The sequence shown here is derived from an EMBL/GenBank/DDBJ whole genome shotgun (WGS) entry which is preliminary data.</text>
</comment>
<protein>
    <recommendedName>
        <fullName evidence="6">Chromosome partition protein Smc</fullName>
    </recommendedName>
</protein>
<feature type="region of interest" description="Disordered" evidence="2">
    <location>
        <begin position="461"/>
        <end position="486"/>
    </location>
</feature>
<keyword evidence="3" id="KW-1133">Transmembrane helix</keyword>
<evidence type="ECO:0000313" key="4">
    <source>
        <dbReference type="EMBL" id="TLM77402.1"/>
    </source>
</evidence>
<evidence type="ECO:0008006" key="6">
    <source>
        <dbReference type="Google" id="ProtNLM"/>
    </source>
</evidence>
<organism evidence="4 5">
    <name type="scientific">Microbulbifer harenosus</name>
    <dbReference type="NCBI Taxonomy" id="2576840"/>
    <lineage>
        <taxon>Bacteria</taxon>
        <taxon>Pseudomonadati</taxon>
        <taxon>Pseudomonadota</taxon>
        <taxon>Gammaproteobacteria</taxon>
        <taxon>Cellvibrionales</taxon>
        <taxon>Microbulbiferaceae</taxon>
        <taxon>Microbulbifer</taxon>
    </lineage>
</organism>
<gene>
    <name evidence="4" type="ORF">FDY93_10785</name>
</gene>
<feature type="transmembrane region" description="Helical" evidence="3">
    <location>
        <begin position="282"/>
        <end position="303"/>
    </location>
</feature>
<dbReference type="EMBL" id="VANI01000010">
    <property type="protein sequence ID" value="TLM77402.1"/>
    <property type="molecule type" value="Genomic_DNA"/>
</dbReference>
<sequence length="486" mass="55824">MKKKPNLEEEIKWLSTEIEKIKDRIPPNIEDYIREAQQASKKTSEFRNRASEAKQAAETHLQQVQNSIAKIKELESQTLTSKNEIDDLIKHIKNYHEKAKELASSIEQVEEIFSENENLEENISYLKSISESGEQQQSKINAIYKGITSRKNELDSIFYEIMGYEEEIIDEETGEEKTEKVEGLKDKLSASYSKLSNEIKSSKLEIEQLLKKTEMELENEIDLNKSKLEETISNWDSDFKRHSEKIRKLLPDALTAGLSSAYQEKRKAELLERNSSYSSFKWSIFGLFSISLIPFALNSYLFYEGKTLEQILLDLPHTIIAILPVYVPLLWIAYSSGKKVNLSKRLVEEYTHKEVLSKTFEGLSNQIESLGYSEDTTALRIKLLHNILDVSSENPGKLISDYNKADHPIFDALEKSVKLGDAIDKLSKIPGLRRLATTLENNFQSAFYETNKKINNTIDSVIKSKDEDKSEAKKRQPHPEEKNEIA</sequence>
<name>A0ABY2UIF2_9GAMM</name>
<feature type="compositionally biased region" description="Basic and acidic residues" evidence="2">
    <location>
        <begin position="462"/>
        <end position="486"/>
    </location>
</feature>
<dbReference type="Proteomes" id="UP000306791">
    <property type="component" value="Unassembled WGS sequence"/>
</dbReference>
<dbReference type="RefSeq" id="WP_138235742.1">
    <property type="nucleotide sequence ID" value="NZ_CP185860.1"/>
</dbReference>
<keyword evidence="3" id="KW-0812">Transmembrane</keyword>